<name>A0A1H2RS21_THIRO</name>
<proteinExistence type="predicted"/>
<gene>
    <name evidence="1" type="ORF">SAMN05421783_102153</name>
</gene>
<evidence type="ECO:0000313" key="1">
    <source>
        <dbReference type="EMBL" id="SDW22266.1"/>
    </source>
</evidence>
<dbReference type="Proteomes" id="UP000198816">
    <property type="component" value="Unassembled WGS sequence"/>
</dbReference>
<dbReference type="OrthoDB" id="8560667at2"/>
<dbReference type="RefSeq" id="WP_093028156.1">
    <property type="nucleotide sequence ID" value="NZ_FNNZ01000002.1"/>
</dbReference>
<evidence type="ECO:0000313" key="2">
    <source>
        <dbReference type="Proteomes" id="UP000198816"/>
    </source>
</evidence>
<reference evidence="2" key="1">
    <citation type="submission" date="2016-10" db="EMBL/GenBank/DDBJ databases">
        <authorList>
            <person name="Varghese N."/>
            <person name="Submissions S."/>
        </authorList>
    </citation>
    <scope>NUCLEOTIDE SEQUENCE [LARGE SCALE GENOMIC DNA]</scope>
    <source>
        <strain evidence="2">DSM 217</strain>
    </source>
</reference>
<dbReference type="AlphaFoldDB" id="A0A1H2RS21"/>
<keyword evidence="2" id="KW-1185">Reference proteome</keyword>
<sequence>MLRAMTPTMTPIVDSRIRERARSSVPLRCAFVILLWGLAASSALAEAGFPDEEDWPEMDLEARVAAVSDGELRFVGPERAAETHRHVNRIRIGAESLRDGWIELTQCHENLDAVRAAQILFSAERIRGLEVVSAQGIGRAWVEGPSVQLTDIAPGARLCIRAESRAMLALGDGRYRLRNGPYMRRFLDGYYPMQVVLDVSYPADRLALVQHQPATQPGFEVRAESGHVAVDAAFEGRLFTCLDFCETGSSDCELAVSDCSD</sequence>
<accession>A0A1H2RS21</accession>
<protein>
    <submittedName>
        <fullName evidence="1">Uncharacterized protein</fullName>
    </submittedName>
</protein>
<dbReference type="EMBL" id="FNNZ01000002">
    <property type="protein sequence ID" value="SDW22266.1"/>
    <property type="molecule type" value="Genomic_DNA"/>
</dbReference>
<organism evidence="1 2">
    <name type="scientific">Thiocapsa roseopersicina</name>
    <dbReference type="NCBI Taxonomy" id="1058"/>
    <lineage>
        <taxon>Bacteria</taxon>
        <taxon>Pseudomonadati</taxon>
        <taxon>Pseudomonadota</taxon>
        <taxon>Gammaproteobacteria</taxon>
        <taxon>Chromatiales</taxon>
        <taxon>Chromatiaceae</taxon>
        <taxon>Thiocapsa</taxon>
    </lineage>
</organism>
<dbReference type="STRING" id="1058.SAMN05421783_102153"/>